<feature type="transmembrane region" description="Helical" evidence="6">
    <location>
        <begin position="70"/>
        <end position="92"/>
    </location>
</feature>
<evidence type="ECO:0000256" key="6">
    <source>
        <dbReference type="SAM" id="Phobius"/>
    </source>
</evidence>
<comment type="similarity">
    <text evidence="2">Belongs to the TerC family.</text>
</comment>
<dbReference type="InterPro" id="IPR005496">
    <property type="entry name" value="Integral_membrane_TerC"/>
</dbReference>
<feature type="transmembrane region" description="Helical" evidence="6">
    <location>
        <begin position="104"/>
        <end position="126"/>
    </location>
</feature>
<dbReference type="Proteomes" id="UP000648801">
    <property type="component" value="Unassembled WGS sequence"/>
</dbReference>
<keyword evidence="5 6" id="KW-0472">Membrane</keyword>
<evidence type="ECO:0000256" key="1">
    <source>
        <dbReference type="ARBA" id="ARBA00004141"/>
    </source>
</evidence>
<comment type="subcellular location">
    <subcellularLocation>
        <location evidence="1">Membrane</location>
        <topology evidence="1">Multi-pass membrane protein</topology>
    </subcellularLocation>
</comment>
<feature type="transmembrane region" description="Helical" evidence="6">
    <location>
        <begin position="6"/>
        <end position="27"/>
    </location>
</feature>
<dbReference type="InterPro" id="IPR022369">
    <property type="entry name" value="Integral_membrane_TerC_rswitch"/>
</dbReference>
<dbReference type="Pfam" id="PF03741">
    <property type="entry name" value="TerC"/>
    <property type="match status" value="1"/>
</dbReference>
<organism evidence="7 8">
    <name type="scientific">Edaphobacter acidisoli</name>
    <dbReference type="NCBI Taxonomy" id="2040573"/>
    <lineage>
        <taxon>Bacteria</taxon>
        <taxon>Pseudomonadati</taxon>
        <taxon>Acidobacteriota</taxon>
        <taxon>Terriglobia</taxon>
        <taxon>Terriglobales</taxon>
        <taxon>Acidobacteriaceae</taxon>
        <taxon>Edaphobacter</taxon>
    </lineage>
</organism>
<feature type="transmembrane region" description="Helical" evidence="6">
    <location>
        <begin position="281"/>
        <end position="298"/>
    </location>
</feature>
<protein>
    <submittedName>
        <fullName evidence="7">Membrane protein</fullName>
    </submittedName>
</protein>
<comment type="caution">
    <text evidence="7">The sequence shown here is derived from an EMBL/GenBank/DDBJ whole genome shotgun (WGS) entry which is preliminary data.</text>
</comment>
<keyword evidence="4 6" id="KW-1133">Transmembrane helix</keyword>
<accession>A0A916W9M3</accession>
<evidence type="ECO:0000256" key="4">
    <source>
        <dbReference type="ARBA" id="ARBA00022989"/>
    </source>
</evidence>
<dbReference type="NCBIfam" id="TIGR03718">
    <property type="entry name" value="R_switched_Alx"/>
    <property type="match status" value="1"/>
</dbReference>
<sequence length="302" mass="33166">MSSAPLSHWIGFHLCIFALLALELIYVRWQGPTKLRSSSIAATVLWIGAALAFALFFLQTGGGSAATQYLAGYAIEESLSIDNLFVFLLLFNLFKIEPNRQPKVLFWGVGGAIVMRGAFIAAGLGLLGHFHWITYIFGAVLLAAAIRLVLPRSPDEKTHTPKWIKWLSRIHPVSMRQDCFFVREEGRRMMTVLMLALIAIEVTDVIFALDSIPAVLSITREPFLAYTSNIMAVMGLRSLYFLLAHLLTTLRFLHYGLAAVLAFAALKMIVAPWLALGPLPSLVIILAIMAVTVGASLAPKNA</sequence>
<evidence type="ECO:0000256" key="3">
    <source>
        <dbReference type="ARBA" id="ARBA00022692"/>
    </source>
</evidence>
<feature type="transmembrane region" description="Helical" evidence="6">
    <location>
        <begin position="132"/>
        <end position="150"/>
    </location>
</feature>
<gene>
    <name evidence="7" type="ORF">GCM10011507_32120</name>
</gene>
<feature type="transmembrane region" description="Helical" evidence="6">
    <location>
        <begin position="192"/>
        <end position="217"/>
    </location>
</feature>
<evidence type="ECO:0000256" key="5">
    <source>
        <dbReference type="ARBA" id="ARBA00023136"/>
    </source>
</evidence>
<dbReference type="AlphaFoldDB" id="A0A916W9M3"/>
<dbReference type="RefSeq" id="WP_188760549.1">
    <property type="nucleotide sequence ID" value="NZ_BMJB01000003.1"/>
</dbReference>
<feature type="transmembrane region" description="Helical" evidence="6">
    <location>
        <begin position="255"/>
        <end position="275"/>
    </location>
</feature>
<evidence type="ECO:0000313" key="7">
    <source>
        <dbReference type="EMBL" id="GGA78468.1"/>
    </source>
</evidence>
<feature type="transmembrane region" description="Helical" evidence="6">
    <location>
        <begin position="39"/>
        <end position="58"/>
    </location>
</feature>
<reference evidence="7" key="2">
    <citation type="submission" date="2020-09" db="EMBL/GenBank/DDBJ databases">
        <authorList>
            <person name="Sun Q."/>
            <person name="Zhou Y."/>
        </authorList>
    </citation>
    <scope>NUCLEOTIDE SEQUENCE</scope>
    <source>
        <strain evidence="7">CGMCC 1.15447</strain>
    </source>
</reference>
<evidence type="ECO:0000256" key="2">
    <source>
        <dbReference type="ARBA" id="ARBA00007511"/>
    </source>
</evidence>
<proteinExistence type="inferred from homology"/>
<dbReference type="EMBL" id="BMJB01000003">
    <property type="protein sequence ID" value="GGA78468.1"/>
    <property type="molecule type" value="Genomic_DNA"/>
</dbReference>
<keyword evidence="3 6" id="KW-0812">Transmembrane</keyword>
<dbReference type="PANTHER" id="PTHR30238">
    <property type="entry name" value="MEMBRANE BOUND PREDICTED REDOX MODULATOR"/>
    <property type="match status" value="1"/>
</dbReference>
<keyword evidence="8" id="KW-1185">Reference proteome</keyword>
<feature type="transmembrane region" description="Helical" evidence="6">
    <location>
        <begin position="223"/>
        <end position="243"/>
    </location>
</feature>
<name>A0A916W9M3_9BACT</name>
<dbReference type="GO" id="GO:0016020">
    <property type="term" value="C:membrane"/>
    <property type="evidence" value="ECO:0007669"/>
    <property type="project" value="UniProtKB-SubCell"/>
</dbReference>
<reference evidence="7" key="1">
    <citation type="journal article" date="2014" name="Int. J. Syst. Evol. Microbiol.">
        <title>Complete genome sequence of Corynebacterium casei LMG S-19264T (=DSM 44701T), isolated from a smear-ripened cheese.</title>
        <authorList>
            <consortium name="US DOE Joint Genome Institute (JGI-PGF)"/>
            <person name="Walter F."/>
            <person name="Albersmeier A."/>
            <person name="Kalinowski J."/>
            <person name="Ruckert C."/>
        </authorList>
    </citation>
    <scope>NUCLEOTIDE SEQUENCE</scope>
    <source>
        <strain evidence="7">CGMCC 1.15447</strain>
    </source>
</reference>
<dbReference type="PANTHER" id="PTHR30238:SF0">
    <property type="entry name" value="THYLAKOID MEMBRANE PROTEIN TERC, CHLOROPLASTIC"/>
    <property type="match status" value="1"/>
</dbReference>
<evidence type="ECO:0000313" key="8">
    <source>
        <dbReference type="Proteomes" id="UP000648801"/>
    </source>
</evidence>